<comment type="caution">
    <text evidence="3">The sequence shown here is derived from an EMBL/GenBank/DDBJ whole genome shotgun (WGS) entry which is preliminary data.</text>
</comment>
<reference evidence="3" key="2">
    <citation type="submission" date="2021-04" db="EMBL/GenBank/DDBJ databases">
        <authorList>
            <person name="Podell S."/>
        </authorList>
    </citation>
    <scope>NUCLEOTIDE SEQUENCE</scope>
    <source>
        <strain evidence="3">Hildebrandi</strain>
    </source>
</reference>
<evidence type="ECO:0000313" key="2">
    <source>
        <dbReference type="EMBL" id="KAG7339466.1"/>
    </source>
</evidence>
<dbReference type="EMBL" id="JAGRRH010000011">
    <property type="protein sequence ID" value="KAG7362470.1"/>
    <property type="molecule type" value="Genomic_DNA"/>
</dbReference>
<dbReference type="EMBL" id="JAGRRH010000034">
    <property type="protein sequence ID" value="KAG7339466.1"/>
    <property type="molecule type" value="Genomic_DNA"/>
</dbReference>
<evidence type="ECO:0000256" key="1">
    <source>
        <dbReference type="SAM" id="MobiDB-lite"/>
    </source>
</evidence>
<feature type="compositionally biased region" description="Basic residues" evidence="1">
    <location>
        <begin position="150"/>
        <end position="159"/>
    </location>
</feature>
<organism evidence="3 4">
    <name type="scientific">Nitzschia inconspicua</name>
    <dbReference type="NCBI Taxonomy" id="303405"/>
    <lineage>
        <taxon>Eukaryota</taxon>
        <taxon>Sar</taxon>
        <taxon>Stramenopiles</taxon>
        <taxon>Ochrophyta</taxon>
        <taxon>Bacillariophyta</taxon>
        <taxon>Bacillariophyceae</taxon>
        <taxon>Bacillariophycidae</taxon>
        <taxon>Bacillariales</taxon>
        <taxon>Bacillariaceae</taxon>
        <taxon>Nitzschia</taxon>
    </lineage>
</organism>
<proteinExistence type="predicted"/>
<dbReference type="OrthoDB" id="983479at2759"/>
<feature type="region of interest" description="Disordered" evidence="1">
    <location>
        <begin position="61"/>
        <end position="110"/>
    </location>
</feature>
<name>A0A9K3PWT0_9STRA</name>
<reference evidence="3" key="1">
    <citation type="journal article" date="2021" name="Sci. Rep.">
        <title>Diploid genomic architecture of Nitzschia inconspicua, an elite biomass production diatom.</title>
        <authorList>
            <person name="Oliver A."/>
            <person name="Podell S."/>
            <person name="Pinowska A."/>
            <person name="Traller J.C."/>
            <person name="Smith S.R."/>
            <person name="McClure R."/>
            <person name="Beliaev A."/>
            <person name="Bohutskyi P."/>
            <person name="Hill E.A."/>
            <person name="Rabines A."/>
            <person name="Zheng H."/>
            <person name="Allen L.Z."/>
            <person name="Kuo A."/>
            <person name="Grigoriev I.V."/>
            <person name="Allen A.E."/>
            <person name="Hazlebeck D."/>
            <person name="Allen E.E."/>
        </authorList>
    </citation>
    <scope>NUCLEOTIDE SEQUENCE</scope>
    <source>
        <strain evidence="3">Hildebrandi</strain>
    </source>
</reference>
<evidence type="ECO:0000313" key="4">
    <source>
        <dbReference type="Proteomes" id="UP000693970"/>
    </source>
</evidence>
<feature type="compositionally biased region" description="Low complexity" evidence="1">
    <location>
        <begin position="62"/>
        <end position="110"/>
    </location>
</feature>
<gene>
    <name evidence="2" type="ORF">IV203_024836</name>
    <name evidence="3" type="ORF">IV203_025354</name>
</gene>
<sequence>MDHWTFPQVIKMLEGGNAQLQTFFERHALTQSAFVQKQQEQQNQEKEVELAAVDTAILLPLSSPSNNTTTTTTGRTFSSSTSSSTSPPRTHTNGTSNSNNSNNSNATSASSVLTTDNLQVMRYKTKAALFYREQLDHHVQQLLQNESPYRGRKDRKVKQRPLGTHRSTVS</sequence>
<dbReference type="AlphaFoldDB" id="A0A9K3PWT0"/>
<feature type="region of interest" description="Disordered" evidence="1">
    <location>
        <begin position="142"/>
        <end position="170"/>
    </location>
</feature>
<keyword evidence="4" id="KW-1185">Reference proteome</keyword>
<evidence type="ECO:0000313" key="3">
    <source>
        <dbReference type="EMBL" id="KAG7362470.1"/>
    </source>
</evidence>
<dbReference type="Proteomes" id="UP000693970">
    <property type="component" value="Unassembled WGS sequence"/>
</dbReference>
<protein>
    <submittedName>
        <fullName evidence="3">Uncharacterized protein</fullName>
    </submittedName>
</protein>
<accession>A0A9K3PWT0</accession>